<reference evidence="6" key="1">
    <citation type="submission" date="2025-08" db="UniProtKB">
        <authorList>
            <consortium name="Ensembl"/>
        </authorList>
    </citation>
    <scope>IDENTIFICATION</scope>
</reference>
<evidence type="ECO:0000256" key="1">
    <source>
        <dbReference type="ARBA" id="ARBA00004656"/>
    </source>
</evidence>
<organism evidence="6 7">
    <name type="scientific">Fundulus heteroclitus</name>
    <name type="common">Killifish</name>
    <name type="synonym">Mummichog</name>
    <dbReference type="NCBI Taxonomy" id="8078"/>
    <lineage>
        <taxon>Eukaryota</taxon>
        <taxon>Metazoa</taxon>
        <taxon>Chordata</taxon>
        <taxon>Craniata</taxon>
        <taxon>Vertebrata</taxon>
        <taxon>Euteleostomi</taxon>
        <taxon>Actinopterygii</taxon>
        <taxon>Neopterygii</taxon>
        <taxon>Teleostei</taxon>
        <taxon>Neoteleostei</taxon>
        <taxon>Acanthomorphata</taxon>
        <taxon>Ovalentaria</taxon>
        <taxon>Atherinomorphae</taxon>
        <taxon>Cyprinodontiformes</taxon>
        <taxon>Fundulidae</taxon>
        <taxon>Fundulus</taxon>
    </lineage>
</organism>
<dbReference type="GO" id="GO:0005765">
    <property type="term" value="C:lysosomal membrane"/>
    <property type="evidence" value="ECO:0007669"/>
    <property type="project" value="UniProtKB-SubCell"/>
</dbReference>
<evidence type="ECO:0000256" key="3">
    <source>
        <dbReference type="ARBA" id="ARBA00022295"/>
    </source>
</evidence>
<dbReference type="Ensembl" id="ENSFHET00000014844.1">
    <property type="protein sequence ID" value="ENSFHEP00000021691.1"/>
    <property type="gene ID" value="ENSFHEG00000001603.1"/>
</dbReference>
<dbReference type="PANTHER" id="PTHR31397:SF1">
    <property type="entry name" value="BLOC-1-RELATED COMPLEX SUBUNIT 7"/>
    <property type="match status" value="1"/>
</dbReference>
<dbReference type="PANTHER" id="PTHR31397">
    <property type="entry name" value="BLOC-1-RELATED COMPLEX SUBUNIT 7 BORSC7"/>
    <property type="match status" value="1"/>
</dbReference>
<reference evidence="6" key="2">
    <citation type="submission" date="2025-09" db="UniProtKB">
        <authorList>
            <consortium name="Ensembl"/>
        </authorList>
    </citation>
    <scope>IDENTIFICATION</scope>
</reference>
<accession>A0A3Q2Q5B8</accession>
<dbReference type="GO" id="GO:0099078">
    <property type="term" value="C:BORC complex"/>
    <property type="evidence" value="ECO:0007669"/>
    <property type="project" value="TreeGrafter"/>
</dbReference>
<protein>
    <recommendedName>
        <fullName evidence="3">BLOC-1-related complex subunit 7</fullName>
    </recommendedName>
</protein>
<comment type="subcellular location">
    <subcellularLocation>
        <location evidence="1">Lysosome membrane</location>
    </subcellularLocation>
</comment>
<keyword evidence="4" id="KW-0472">Membrane</keyword>
<dbReference type="AlphaFoldDB" id="A0A3Q2Q5B8"/>
<evidence type="ECO:0000313" key="6">
    <source>
        <dbReference type="Ensembl" id="ENSFHEP00000021691.1"/>
    </source>
</evidence>
<proteinExistence type="inferred from homology"/>
<comment type="similarity">
    <text evidence="2">Belongs to the BORCS7 family.</text>
</comment>
<dbReference type="Proteomes" id="UP000265000">
    <property type="component" value="Unplaced"/>
</dbReference>
<evidence type="ECO:0000256" key="5">
    <source>
        <dbReference type="ARBA" id="ARBA00023228"/>
    </source>
</evidence>
<dbReference type="InterPro" id="IPR032143">
    <property type="entry name" value="BORCS7"/>
</dbReference>
<dbReference type="STRING" id="8078.ENSFHEP00000021691"/>
<evidence type="ECO:0000256" key="4">
    <source>
        <dbReference type="ARBA" id="ARBA00023136"/>
    </source>
</evidence>
<evidence type="ECO:0000313" key="7">
    <source>
        <dbReference type="Proteomes" id="UP000265000"/>
    </source>
</evidence>
<name>A0A3Q2Q5B8_FUNHE</name>
<evidence type="ECO:0000256" key="2">
    <source>
        <dbReference type="ARBA" id="ARBA00005433"/>
    </source>
</evidence>
<sequence>MDGQSCDPFCGSNCLRCSAAPEEDWTERLPQEVQSLLGLLTSGIHLLGQAARNMVIQEDAILHSEDSLRKMSIITTHLQYQQEAIQKKLHPYL</sequence>
<dbReference type="Pfam" id="PF16088">
    <property type="entry name" value="BORCS7"/>
    <property type="match status" value="1"/>
</dbReference>
<keyword evidence="7" id="KW-1185">Reference proteome</keyword>
<keyword evidence="5" id="KW-0458">Lysosome</keyword>